<dbReference type="EMBL" id="MU157831">
    <property type="protein sequence ID" value="KAF9532691.1"/>
    <property type="molecule type" value="Genomic_DNA"/>
</dbReference>
<reference evidence="1" key="1">
    <citation type="submission" date="2020-11" db="EMBL/GenBank/DDBJ databases">
        <authorList>
            <consortium name="DOE Joint Genome Institute"/>
            <person name="Ahrendt S."/>
            <person name="Riley R."/>
            <person name="Andreopoulos W."/>
            <person name="Labutti K."/>
            <person name="Pangilinan J."/>
            <person name="Ruiz-Duenas F.J."/>
            <person name="Barrasa J.M."/>
            <person name="Sanchez-Garcia M."/>
            <person name="Camarero S."/>
            <person name="Miyauchi S."/>
            <person name="Serrano A."/>
            <person name="Linde D."/>
            <person name="Babiker R."/>
            <person name="Drula E."/>
            <person name="Ayuso-Fernandez I."/>
            <person name="Pacheco R."/>
            <person name="Padilla G."/>
            <person name="Ferreira P."/>
            <person name="Barriuso J."/>
            <person name="Kellner H."/>
            <person name="Castanera R."/>
            <person name="Alfaro M."/>
            <person name="Ramirez L."/>
            <person name="Pisabarro A.G."/>
            <person name="Kuo A."/>
            <person name="Tritt A."/>
            <person name="Lipzen A."/>
            <person name="He G."/>
            <person name="Yan M."/>
            <person name="Ng V."/>
            <person name="Cullen D."/>
            <person name="Martin F."/>
            <person name="Rosso M.-N."/>
            <person name="Henrissat B."/>
            <person name="Hibbett D."/>
            <person name="Martinez A.T."/>
            <person name="Grigoriev I.V."/>
        </authorList>
    </citation>
    <scope>NUCLEOTIDE SEQUENCE</scope>
    <source>
        <strain evidence="1">CBS 506.95</strain>
    </source>
</reference>
<dbReference type="Proteomes" id="UP000807306">
    <property type="component" value="Unassembled WGS sequence"/>
</dbReference>
<dbReference type="OrthoDB" id="2019666at2759"/>
<name>A0A9P6EMS8_9AGAR</name>
<protein>
    <submittedName>
        <fullName evidence="1">Uncharacterized protein</fullName>
    </submittedName>
</protein>
<gene>
    <name evidence="1" type="ORF">CPB83DRAFT_807156</name>
</gene>
<accession>A0A9P6EMS8</accession>
<proteinExistence type="predicted"/>
<comment type="caution">
    <text evidence="1">The sequence shown here is derived from an EMBL/GenBank/DDBJ whole genome shotgun (WGS) entry which is preliminary data.</text>
</comment>
<organism evidence="1 2">
    <name type="scientific">Crepidotus variabilis</name>
    <dbReference type="NCBI Taxonomy" id="179855"/>
    <lineage>
        <taxon>Eukaryota</taxon>
        <taxon>Fungi</taxon>
        <taxon>Dikarya</taxon>
        <taxon>Basidiomycota</taxon>
        <taxon>Agaricomycotina</taxon>
        <taxon>Agaricomycetes</taxon>
        <taxon>Agaricomycetidae</taxon>
        <taxon>Agaricales</taxon>
        <taxon>Agaricineae</taxon>
        <taxon>Crepidotaceae</taxon>
        <taxon>Crepidotus</taxon>
    </lineage>
</organism>
<evidence type="ECO:0000313" key="2">
    <source>
        <dbReference type="Proteomes" id="UP000807306"/>
    </source>
</evidence>
<keyword evidence="2" id="KW-1185">Reference proteome</keyword>
<dbReference type="AlphaFoldDB" id="A0A9P6EMS8"/>
<evidence type="ECO:0000313" key="1">
    <source>
        <dbReference type="EMBL" id="KAF9532691.1"/>
    </source>
</evidence>
<sequence>MHFLFSKPSIIGKAGWVTQLVVDLGMRRKYIATQLIQMFKSHPLFDGVTAVGLVSTHPAACDALSKYVCQKIYSIDLNFCKEYAKSIVQSSPVNYVRTMKLRGSLFQDNVSSNAACCGFTDFYVDHAEPLQALTGYKNSGNWPLGELPEGHEFLTIHPVSPTPQ</sequence>